<dbReference type="InterPro" id="IPR052017">
    <property type="entry name" value="TSUP"/>
</dbReference>
<dbReference type="Proteomes" id="UP000321085">
    <property type="component" value="Unassembled WGS sequence"/>
</dbReference>
<feature type="transmembrane region" description="Helical" evidence="8">
    <location>
        <begin position="76"/>
        <end position="95"/>
    </location>
</feature>
<feature type="transmembrane region" description="Helical" evidence="8">
    <location>
        <begin position="196"/>
        <end position="214"/>
    </location>
</feature>
<feature type="transmembrane region" description="Helical" evidence="8">
    <location>
        <begin position="7"/>
        <end position="37"/>
    </location>
</feature>
<evidence type="ECO:0000256" key="4">
    <source>
        <dbReference type="ARBA" id="ARBA00022475"/>
    </source>
</evidence>
<dbReference type="AlphaFoldDB" id="A0A512BVC7"/>
<evidence type="ECO:0000313" key="9">
    <source>
        <dbReference type="EMBL" id="GEO15919.1"/>
    </source>
</evidence>
<comment type="subcellular location">
    <subcellularLocation>
        <location evidence="1 8">Cell membrane</location>
        <topology evidence="1 8">Multi-pass membrane protein</topology>
    </subcellularLocation>
</comment>
<reference evidence="9 10" key="1">
    <citation type="submission" date="2019-07" db="EMBL/GenBank/DDBJ databases">
        <title>Whole genome shotgun sequence of Microvirga aerophila NBRC 106136.</title>
        <authorList>
            <person name="Hosoyama A."/>
            <person name="Uohara A."/>
            <person name="Ohji S."/>
            <person name="Ichikawa N."/>
        </authorList>
    </citation>
    <scope>NUCLEOTIDE SEQUENCE [LARGE SCALE GENOMIC DNA]</scope>
    <source>
        <strain evidence="9 10">NBRC 106136</strain>
    </source>
</reference>
<accession>A0A512BVC7</accession>
<proteinExistence type="inferred from homology"/>
<evidence type="ECO:0000256" key="1">
    <source>
        <dbReference type="ARBA" id="ARBA00004651"/>
    </source>
</evidence>
<sequence length="252" mass="26757">MPDPTVLIVATCGVFLIAFMKGAFGGGLAVIGIPLLALVMDPVSAGALLAPLFIVMDVAALYYWRPGTWSKIDLIVLLPGLACGIGLGFLVMTVIDRNAVAIVVALTTLVFTGLWFRGGGQVVQRPRSTPKALIAGTASGLTSMVAHSGGPPIAMYLLTLGLPKAVYAGTSSSFFAVGNVMKAIPWLVLAKPSTELWTLMGLCLPVIPIGVWAGYRMHQRLDQRQLYRLCYSLLAITALKLLWDGLRGYGLI</sequence>
<feature type="transmembrane region" description="Helical" evidence="8">
    <location>
        <begin position="101"/>
        <end position="118"/>
    </location>
</feature>
<organism evidence="9 10">
    <name type="scientific">Microvirga aerophila</name>
    <dbReference type="NCBI Taxonomy" id="670291"/>
    <lineage>
        <taxon>Bacteria</taxon>
        <taxon>Pseudomonadati</taxon>
        <taxon>Pseudomonadota</taxon>
        <taxon>Alphaproteobacteria</taxon>
        <taxon>Hyphomicrobiales</taxon>
        <taxon>Methylobacteriaceae</taxon>
        <taxon>Microvirga</taxon>
    </lineage>
</organism>
<keyword evidence="3" id="KW-0813">Transport</keyword>
<evidence type="ECO:0000256" key="3">
    <source>
        <dbReference type="ARBA" id="ARBA00022448"/>
    </source>
</evidence>
<comment type="similarity">
    <text evidence="2 8">Belongs to the 4-toluene sulfonate uptake permease (TSUP) (TC 2.A.102) family.</text>
</comment>
<gene>
    <name evidence="9" type="ORF">MAE02_36150</name>
</gene>
<dbReference type="PANTHER" id="PTHR30269:SF37">
    <property type="entry name" value="MEMBRANE TRANSPORTER PROTEIN"/>
    <property type="match status" value="1"/>
</dbReference>
<protein>
    <recommendedName>
        <fullName evidence="8">Probable membrane transporter protein</fullName>
    </recommendedName>
</protein>
<name>A0A512BVC7_9HYPH</name>
<keyword evidence="4 8" id="KW-1003">Cell membrane</keyword>
<evidence type="ECO:0000256" key="7">
    <source>
        <dbReference type="ARBA" id="ARBA00023136"/>
    </source>
</evidence>
<evidence type="ECO:0000256" key="6">
    <source>
        <dbReference type="ARBA" id="ARBA00022989"/>
    </source>
</evidence>
<evidence type="ECO:0000313" key="10">
    <source>
        <dbReference type="Proteomes" id="UP000321085"/>
    </source>
</evidence>
<dbReference type="RefSeq" id="WP_276330625.1">
    <property type="nucleotide sequence ID" value="NZ_BJYU01000051.1"/>
</dbReference>
<evidence type="ECO:0000256" key="5">
    <source>
        <dbReference type="ARBA" id="ARBA00022692"/>
    </source>
</evidence>
<keyword evidence="5 8" id="KW-0812">Transmembrane</keyword>
<keyword evidence="6 8" id="KW-1133">Transmembrane helix</keyword>
<keyword evidence="10" id="KW-1185">Reference proteome</keyword>
<dbReference type="Pfam" id="PF01925">
    <property type="entry name" value="TauE"/>
    <property type="match status" value="1"/>
</dbReference>
<dbReference type="InterPro" id="IPR002781">
    <property type="entry name" value="TM_pro_TauE-like"/>
</dbReference>
<evidence type="ECO:0000256" key="8">
    <source>
        <dbReference type="RuleBase" id="RU363041"/>
    </source>
</evidence>
<dbReference type="GO" id="GO:0005886">
    <property type="term" value="C:plasma membrane"/>
    <property type="evidence" value="ECO:0007669"/>
    <property type="project" value="UniProtKB-SubCell"/>
</dbReference>
<feature type="transmembrane region" description="Helical" evidence="8">
    <location>
        <begin position="43"/>
        <end position="64"/>
    </location>
</feature>
<dbReference type="PANTHER" id="PTHR30269">
    <property type="entry name" value="TRANSMEMBRANE PROTEIN YFCA"/>
    <property type="match status" value="1"/>
</dbReference>
<evidence type="ECO:0000256" key="2">
    <source>
        <dbReference type="ARBA" id="ARBA00009142"/>
    </source>
</evidence>
<comment type="caution">
    <text evidence="9">The sequence shown here is derived from an EMBL/GenBank/DDBJ whole genome shotgun (WGS) entry which is preliminary data.</text>
</comment>
<dbReference type="EMBL" id="BJYU01000051">
    <property type="protein sequence ID" value="GEO15919.1"/>
    <property type="molecule type" value="Genomic_DNA"/>
</dbReference>
<keyword evidence="7 8" id="KW-0472">Membrane</keyword>